<dbReference type="EMBL" id="NBNE01006766">
    <property type="protein sequence ID" value="OWZ01553.1"/>
    <property type="molecule type" value="Genomic_DNA"/>
</dbReference>
<dbReference type="OrthoDB" id="144993at2759"/>
<feature type="non-terminal residue" evidence="1">
    <location>
        <position position="1"/>
    </location>
</feature>
<organism evidence="1 2">
    <name type="scientific">Phytophthora megakarya</name>
    <dbReference type="NCBI Taxonomy" id="4795"/>
    <lineage>
        <taxon>Eukaryota</taxon>
        <taxon>Sar</taxon>
        <taxon>Stramenopiles</taxon>
        <taxon>Oomycota</taxon>
        <taxon>Peronosporomycetes</taxon>
        <taxon>Peronosporales</taxon>
        <taxon>Peronosporaceae</taxon>
        <taxon>Phytophthora</taxon>
    </lineage>
</organism>
<keyword evidence="2" id="KW-1185">Reference proteome</keyword>
<dbReference type="Proteomes" id="UP000198211">
    <property type="component" value="Unassembled WGS sequence"/>
</dbReference>
<evidence type="ECO:0000313" key="2">
    <source>
        <dbReference type="Proteomes" id="UP000198211"/>
    </source>
</evidence>
<sequence>LPAVAGQGISGNVSIRAGSCATPSLLMMRPHHFTDCLYKQLVLALSLSPNEATKSKNLSNSAKLVSMPSAKNSRSSIHITREW</sequence>
<protein>
    <submittedName>
        <fullName evidence="1">Uncharacterized protein</fullName>
    </submittedName>
</protein>
<name>A0A225V852_9STRA</name>
<proteinExistence type="predicted"/>
<reference evidence="2" key="1">
    <citation type="submission" date="2017-03" db="EMBL/GenBank/DDBJ databases">
        <title>Phytopthora megakarya and P. palmivora, two closely related causual agents of cacao black pod achieved similar genome size and gene model numbers by different mechanisms.</title>
        <authorList>
            <person name="Ali S."/>
            <person name="Shao J."/>
            <person name="Larry D.J."/>
            <person name="Kronmiller B."/>
            <person name="Shen D."/>
            <person name="Strem M.D."/>
            <person name="Melnick R.L."/>
            <person name="Guiltinan M.J."/>
            <person name="Tyler B.M."/>
            <person name="Meinhardt L.W."/>
            <person name="Bailey B.A."/>
        </authorList>
    </citation>
    <scope>NUCLEOTIDE SEQUENCE [LARGE SCALE GENOMIC DNA]</scope>
    <source>
        <strain evidence="2">zdho120</strain>
    </source>
</reference>
<comment type="caution">
    <text evidence="1">The sequence shown here is derived from an EMBL/GenBank/DDBJ whole genome shotgun (WGS) entry which is preliminary data.</text>
</comment>
<dbReference type="AlphaFoldDB" id="A0A225V852"/>
<accession>A0A225V852</accession>
<evidence type="ECO:0000313" key="1">
    <source>
        <dbReference type="EMBL" id="OWZ01553.1"/>
    </source>
</evidence>
<gene>
    <name evidence="1" type="ORF">PHMEG_00027033</name>
</gene>